<dbReference type="EMBL" id="JBHTLI010000001">
    <property type="protein sequence ID" value="MFD1095673.1"/>
    <property type="molecule type" value="Genomic_DNA"/>
</dbReference>
<evidence type="ECO:0000313" key="3">
    <source>
        <dbReference type="Proteomes" id="UP001597131"/>
    </source>
</evidence>
<dbReference type="Proteomes" id="UP001597131">
    <property type="component" value="Unassembled WGS sequence"/>
</dbReference>
<dbReference type="SUPFAM" id="SSF55136">
    <property type="entry name" value="Probable bacterial effector-binding domain"/>
    <property type="match status" value="1"/>
</dbReference>
<evidence type="ECO:0000259" key="1">
    <source>
        <dbReference type="Pfam" id="PF06445"/>
    </source>
</evidence>
<feature type="domain" description="GyrI-like small molecule binding" evidence="1">
    <location>
        <begin position="168"/>
        <end position="304"/>
    </location>
</feature>
<comment type="caution">
    <text evidence="2">The sequence shown here is derived from an EMBL/GenBank/DDBJ whole genome shotgun (WGS) entry which is preliminary data.</text>
</comment>
<dbReference type="InterPro" id="IPR029442">
    <property type="entry name" value="GyrI-like"/>
</dbReference>
<protein>
    <submittedName>
        <fullName evidence="2">GyrI-like domain-containing protein</fullName>
    </submittedName>
</protein>
<accession>A0ABW3NPF4</accession>
<dbReference type="RefSeq" id="WP_380744611.1">
    <property type="nucleotide sequence ID" value="NZ_JBHTLI010000001.1"/>
</dbReference>
<proteinExistence type="predicted"/>
<organism evidence="2 3">
    <name type="scientific">Salegentibacter chungangensis</name>
    <dbReference type="NCBI Taxonomy" id="1335724"/>
    <lineage>
        <taxon>Bacteria</taxon>
        <taxon>Pseudomonadati</taxon>
        <taxon>Bacteroidota</taxon>
        <taxon>Flavobacteriia</taxon>
        <taxon>Flavobacteriales</taxon>
        <taxon>Flavobacteriaceae</taxon>
        <taxon>Salegentibacter</taxon>
    </lineage>
</organism>
<sequence>MRKFLLFILVIAASALTWYLFIKKYDYQFQTTARYGPGAVFYELSGWEHFSNPGSSEKIRLVDKEPFESLTQRLKVDSSEFIEFKWELEKVNDTITALTLNLVSKKDQLANRWDIVNPFQNSPFLDSIKQHVLAFKKELNEHQSAYRITPENELEDSPEMECICSISKGIPLTQKAGEMMGTISRLENYFLANDLKLKGFPFLKITKWDREMDVIDFDFCFPVADITGLKETGDLELKRYPSQRSLKLIFNGNYRLSHIAWFDALYLADQYGYKTEGLPMEIFYDNPKIDNNSREWRAEIFLPVEK</sequence>
<name>A0ABW3NPF4_9FLAO</name>
<keyword evidence="3" id="KW-1185">Reference proteome</keyword>
<gene>
    <name evidence="2" type="ORF">ACFQ3Q_07935</name>
</gene>
<evidence type="ECO:0000313" key="2">
    <source>
        <dbReference type="EMBL" id="MFD1095673.1"/>
    </source>
</evidence>
<reference evidence="3" key="1">
    <citation type="journal article" date="2019" name="Int. J. Syst. Evol. Microbiol.">
        <title>The Global Catalogue of Microorganisms (GCM) 10K type strain sequencing project: providing services to taxonomists for standard genome sequencing and annotation.</title>
        <authorList>
            <consortium name="The Broad Institute Genomics Platform"/>
            <consortium name="The Broad Institute Genome Sequencing Center for Infectious Disease"/>
            <person name="Wu L."/>
            <person name="Ma J."/>
        </authorList>
    </citation>
    <scope>NUCLEOTIDE SEQUENCE [LARGE SCALE GENOMIC DNA]</scope>
    <source>
        <strain evidence="3">CCUG 64793</strain>
    </source>
</reference>
<dbReference type="Gene3D" id="3.20.80.10">
    <property type="entry name" value="Regulatory factor, effector binding domain"/>
    <property type="match status" value="1"/>
</dbReference>
<dbReference type="Pfam" id="PF06445">
    <property type="entry name" value="GyrI-like"/>
    <property type="match status" value="1"/>
</dbReference>
<dbReference type="InterPro" id="IPR011256">
    <property type="entry name" value="Reg_factor_effector_dom_sf"/>
</dbReference>